<evidence type="ECO:0000313" key="3">
    <source>
        <dbReference type="Proteomes" id="UP001157974"/>
    </source>
</evidence>
<dbReference type="SUPFAM" id="SSF52833">
    <property type="entry name" value="Thioredoxin-like"/>
    <property type="match status" value="1"/>
</dbReference>
<dbReference type="Gene3D" id="3.40.30.10">
    <property type="entry name" value="Glutaredoxin"/>
    <property type="match status" value="1"/>
</dbReference>
<comment type="caution">
    <text evidence="2">The sequence shown here is derived from an EMBL/GenBank/DDBJ whole genome shotgun (WGS) entry which is preliminary data.</text>
</comment>
<dbReference type="InterPro" id="IPR002109">
    <property type="entry name" value="Glutaredoxin"/>
</dbReference>
<dbReference type="GO" id="GO:0034599">
    <property type="term" value="P:cellular response to oxidative stress"/>
    <property type="evidence" value="ECO:0007669"/>
    <property type="project" value="TreeGrafter"/>
</dbReference>
<dbReference type="InterPro" id="IPR014025">
    <property type="entry name" value="Glutaredoxin_subgr"/>
</dbReference>
<keyword evidence="3" id="KW-1185">Reference proteome</keyword>
<dbReference type="GO" id="GO:0005737">
    <property type="term" value="C:cytoplasm"/>
    <property type="evidence" value="ECO:0007669"/>
    <property type="project" value="TreeGrafter"/>
</dbReference>
<sequence length="121" mass="13056">MGGLWSRDLEEEKLFEDHVQDLVKESPVVIFSKTYCGYCASAKSDIKAVGKQVENFPGVNTFELDQISGGSKLQAALSRMTGRYTVPNVFVLGESIGGGDEVSMLRHSGGLKKLLEAASKA</sequence>
<gene>
    <name evidence="2" type="ORF">NDN08_000038</name>
</gene>
<evidence type="ECO:0000259" key="1">
    <source>
        <dbReference type="Pfam" id="PF00462"/>
    </source>
</evidence>
<dbReference type="EMBL" id="JAMWBK010000013">
    <property type="protein sequence ID" value="KAJ8900737.1"/>
    <property type="molecule type" value="Genomic_DNA"/>
</dbReference>
<dbReference type="PRINTS" id="PR00160">
    <property type="entry name" value="GLUTAREDOXIN"/>
</dbReference>
<dbReference type="PANTHER" id="PTHR45694">
    <property type="entry name" value="GLUTAREDOXIN 2"/>
    <property type="match status" value="1"/>
</dbReference>
<dbReference type="PROSITE" id="PS51354">
    <property type="entry name" value="GLUTAREDOXIN_2"/>
    <property type="match status" value="1"/>
</dbReference>
<accession>A0AAV8UHE8</accession>
<organism evidence="2 3">
    <name type="scientific">Rhodosorus marinus</name>
    <dbReference type="NCBI Taxonomy" id="101924"/>
    <lineage>
        <taxon>Eukaryota</taxon>
        <taxon>Rhodophyta</taxon>
        <taxon>Stylonematophyceae</taxon>
        <taxon>Stylonematales</taxon>
        <taxon>Stylonemataceae</taxon>
        <taxon>Rhodosorus</taxon>
    </lineage>
</organism>
<dbReference type="Proteomes" id="UP001157974">
    <property type="component" value="Unassembled WGS sequence"/>
</dbReference>
<evidence type="ECO:0000313" key="2">
    <source>
        <dbReference type="EMBL" id="KAJ8900737.1"/>
    </source>
</evidence>
<dbReference type="PANTHER" id="PTHR45694:SF5">
    <property type="entry name" value="GLUTAREDOXIN 2"/>
    <property type="match status" value="1"/>
</dbReference>
<dbReference type="AlphaFoldDB" id="A0AAV8UHE8"/>
<dbReference type="InterPro" id="IPR036249">
    <property type="entry name" value="Thioredoxin-like_sf"/>
</dbReference>
<dbReference type="GO" id="GO:0015038">
    <property type="term" value="F:glutathione disulfide oxidoreductase activity"/>
    <property type="evidence" value="ECO:0007669"/>
    <property type="project" value="TreeGrafter"/>
</dbReference>
<reference evidence="2 3" key="1">
    <citation type="journal article" date="2023" name="Nat. Commun.">
        <title>Origin of minicircular mitochondrial genomes in red algae.</title>
        <authorList>
            <person name="Lee Y."/>
            <person name="Cho C.H."/>
            <person name="Lee Y.M."/>
            <person name="Park S.I."/>
            <person name="Yang J.H."/>
            <person name="West J.A."/>
            <person name="Bhattacharya D."/>
            <person name="Yoon H.S."/>
        </authorList>
    </citation>
    <scope>NUCLEOTIDE SEQUENCE [LARGE SCALE GENOMIC DNA]</scope>
    <source>
        <strain evidence="2 3">CCMP1338</strain>
        <tissue evidence="2">Whole cell</tissue>
    </source>
</reference>
<dbReference type="Pfam" id="PF00462">
    <property type="entry name" value="Glutaredoxin"/>
    <property type="match status" value="1"/>
</dbReference>
<name>A0AAV8UHE8_9RHOD</name>
<feature type="domain" description="Glutaredoxin" evidence="1">
    <location>
        <begin position="28"/>
        <end position="96"/>
    </location>
</feature>
<dbReference type="CDD" id="cd03419">
    <property type="entry name" value="GRX_GRXh_1_2_like"/>
    <property type="match status" value="1"/>
</dbReference>
<proteinExistence type="predicted"/>
<protein>
    <recommendedName>
        <fullName evidence="1">Glutaredoxin domain-containing protein</fullName>
    </recommendedName>
</protein>